<dbReference type="PROSITE" id="PS51707">
    <property type="entry name" value="CYTH"/>
    <property type="match status" value="1"/>
</dbReference>
<dbReference type="PANTHER" id="PTHR39339">
    <property type="entry name" value="SLR1444 PROTEIN"/>
    <property type="match status" value="1"/>
</dbReference>
<feature type="domain" description="CYTH" evidence="2">
    <location>
        <begin position="5"/>
        <end position="201"/>
    </location>
</feature>
<feature type="region of interest" description="Disordered" evidence="1">
    <location>
        <begin position="180"/>
        <end position="203"/>
    </location>
</feature>
<evidence type="ECO:0000259" key="3">
    <source>
        <dbReference type="PROSITE" id="PS51708"/>
    </source>
</evidence>
<dbReference type="Pfam" id="PF01928">
    <property type="entry name" value="CYTH"/>
    <property type="match status" value="1"/>
</dbReference>
<dbReference type="SUPFAM" id="SSF55154">
    <property type="entry name" value="CYTH-like phosphatases"/>
    <property type="match status" value="1"/>
</dbReference>
<organism evidence="4 5">
    <name type="scientific">Microlunatus panaciterrae</name>
    <dbReference type="NCBI Taxonomy" id="400768"/>
    <lineage>
        <taxon>Bacteria</taxon>
        <taxon>Bacillati</taxon>
        <taxon>Actinomycetota</taxon>
        <taxon>Actinomycetes</taxon>
        <taxon>Propionibacteriales</taxon>
        <taxon>Propionibacteriaceae</taxon>
        <taxon>Microlunatus</taxon>
    </lineage>
</organism>
<name>A0ABS2RLM4_9ACTN</name>
<protein>
    <submittedName>
        <fullName evidence="4">CHAD domain-containing protein</fullName>
    </submittedName>
</protein>
<dbReference type="RefSeq" id="WP_204918972.1">
    <property type="nucleotide sequence ID" value="NZ_BAAAQP010000003.1"/>
</dbReference>
<feature type="domain" description="CHAD" evidence="3">
    <location>
        <begin position="207"/>
        <end position="481"/>
    </location>
</feature>
<evidence type="ECO:0000259" key="2">
    <source>
        <dbReference type="PROSITE" id="PS51707"/>
    </source>
</evidence>
<dbReference type="SMART" id="SM01118">
    <property type="entry name" value="CYTH"/>
    <property type="match status" value="1"/>
</dbReference>
<dbReference type="CDD" id="cd07374">
    <property type="entry name" value="CYTH-like_Pase"/>
    <property type="match status" value="1"/>
</dbReference>
<gene>
    <name evidence="4" type="ORF">JOE57_002839</name>
</gene>
<dbReference type="Gene3D" id="2.40.320.10">
    <property type="entry name" value="Hypothetical Protein Pfu-838710-001"/>
    <property type="match status" value="1"/>
</dbReference>
<dbReference type="Gene3D" id="1.40.20.10">
    <property type="entry name" value="CHAD domain"/>
    <property type="match status" value="1"/>
</dbReference>
<proteinExistence type="predicted"/>
<dbReference type="InterPro" id="IPR023577">
    <property type="entry name" value="CYTH_domain"/>
</dbReference>
<dbReference type="PROSITE" id="PS51708">
    <property type="entry name" value="CHAD"/>
    <property type="match status" value="1"/>
</dbReference>
<reference evidence="4 5" key="1">
    <citation type="submission" date="2021-01" db="EMBL/GenBank/DDBJ databases">
        <title>Sequencing the genomes of 1000 actinobacteria strains.</title>
        <authorList>
            <person name="Klenk H.-P."/>
        </authorList>
    </citation>
    <scope>NUCLEOTIDE SEQUENCE [LARGE SCALE GENOMIC DNA]</scope>
    <source>
        <strain evidence="4 5">DSM 18662</strain>
    </source>
</reference>
<dbReference type="InterPro" id="IPR007899">
    <property type="entry name" value="CHAD_dom"/>
</dbReference>
<dbReference type="PANTHER" id="PTHR39339:SF1">
    <property type="entry name" value="CHAD DOMAIN-CONTAINING PROTEIN"/>
    <property type="match status" value="1"/>
</dbReference>
<evidence type="ECO:0000313" key="5">
    <source>
        <dbReference type="Proteomes" id="UP000704762"/>
    </source>
</evidence>
<dbReference type="Proteomes" id="UP000704762">
    <property type="component" value="Unassembled WGS sequence"/>
</dbReference>
<evidence type="ECO:0000313" key="4">
    <source>
        <dbReference type="EMBL" id="MBM7799918.1"/>
    </source>
</evidence>
<keyword evidence="5" id="KW-1185">Reference proteome</keyword>
<dbReference type="Pfam" id="PF05235">
    <property type="entry name" value="CHAD"/>
    <property type="match status" value="1"/>
</dbReference>
<comment type="caution">
    <text evidence="4">The sequence shown here is derived from an EMBL/GenBank/DDBJ whole genome shotgun (WGS) entry which is preliminary data.</text>
</comment>
<dbReference type="InterPro" id="IPR038186">
    <property type="entry name" value="CHAD_dom_sf"/>
</dbReference>
<evidence type="ECO:0000256" key="1">
    <source>
        <dbReference type="SAM" id="MobiDB-lite"/>
    </source>
</evidence>
<dbReference type="InterPro" id="IPR033469">
    <property type="entry name" value="CYTH-like_dom_sf"/>
</dbReference>
<dbReference type="SMART" id="SM00880">
    <property type="entry name" value="CHAD"/>
    <property type="match status" value="1"/>
</dbReference>
<sequence length="481" mass="52626">MVTAHLEREDKYEVDSTFVLPDPADLLLPAGHVETAELRLESEYFDTERGDLHRLGLTLRRRTGDADVGWQLKVPAADGRMEIRSRSRSRSVPAALAQPLAGVTRGQELRSVATITTTRTVTRLLDGSGQLLAEIADDRVQSVRAGEAATLDTWREVEVELGPAGDQELLSILGQRLTDVGARPSPDTSKLRRALGSAASSADRQEEGTLGQLIDDYLQQQYTAIALGDLGLRLSQPMVHATRVALRRLRSTLRTFGSVFDAERVAELDAEVVWFANLLGEVRDRDILIARLAAKVAELPPEYVLGPVAATIESTLSVERSDHLEAVATGMASERYRQLLDLLDAWRTAPPLTAEATQPAAEAADHLKKAKRKLDRRLRSAGGDVAALHRARKAGKRFRYAAELAAPVLGKKASKSVRHGKKLQKRLGEHQDSVVSAAFLLKLGTTMGTRAGHNGLTYGILLAGEWHTAERIRAKLRIDTR</sequence>
<accession>A0ABS2RLM4</accession>
<dbReference type="EMBL" id="JAFBCF010000001">
    <property type="protein sequence ID" value="MBM7799918.1"/>
    <property type="molecule type" value="Genomic_DNA"/>
</dbReference>